<dbReference type="EMBL" id="JWZT01005579">
    <property type="protein sequence ID" value="KII60539.1"/>
    <property type="molecule type" value="Genomic_DNA"/>
</dbReference>
<accession>A0A0C2M854</accession>
<evidence type="ECO:0000313" key="1">
    <source>
        <dbReference type="EMBL" id="KII60539.1"/>
    </source>
</evidence>
<protein>
    <submittedName>
        <fullName evidence="1">Uncharacterized protein</fullName>
    </submittedName>
</protein>
<evidence type="ECO:0000313" key="2">
    <source>
        <dbReference type="Proteomes" id="UP000031668"/>
    </source>
</evidence>
<proteinExistence type="predicted"/>
<dbReference type="Proteomes" id="UP000031668">
    <property type="component" value="Unassembled WGS sequence"/>
</dbReference>
<reference evidence="1 2" key="1">
    <citation type="journal article" date="2014" name="Genome Biol. Evol.">
        <title>The genome of the myxosporean Thelohanellus kitauei shows adaptations to nutrient acquisition within its fish host.</title>
        <authorList>
            <person name="Yang Y."/>
            <person name="Xiong J."/>
            <person name="Zhou Z."/>
            <person name="Huo F."/>
            <person name="Miao W."/>
            <person name="Ran C."/>
            <person name="Liu Y."/>
            <person name="Zhang J."/>
            <person name="Feng J."/>
            <person name="Wang M."/>
            <person name="Wang M."/>
            <person name="Wang L."/>
            <person name="Yao B."/>
        </authorList>
    </citation>
    <scope>NUCLEOTIDE SEQUENCE [LARGE SCALE GENOMIC DNA]</scope>
    <source>
        <strain evidence="1">Wuqing</strain>
    </source>
</reference>
<sequence>MKSYSNIYNNLTCEDDDRENFRKCPISLYYNIWKKDPLLLLVLDSEDAEKKIEYSAVVKTEHIKENIKRDAINIHSIYFASHINNDIGNEVTTYYIFEVLTSDKSFGFFSQKCSGCIGLRKIVRYWGFLKYVI</sequence>
<dbReference type="AlphaFoldDB" id="A0A0C2M854"/>
<comment type="caution">
    <text evidence="1">The sequence shown here is derived from an EMBL/GenBank/DDBJ whole genome shotgun (WGS) entry which is preliminary data.</text>
</comment>
<gene>
    <name evidence="1" type="ORF">RF11_05613</name>
</gene>
<keyword evidence="2" id="KW-1185">Reference proteome</keyword>
<name>A0A0C2M854_THEKT</name>
<organism evidence="1 2">
    <name type="scientific">Thelohanellus kitauei</name>
    <name type="common">Myxosporean</name>
    <dbReference type="NCBI Taxonomy" id="669202"/>
    <lineage>
        <taxon>Eukaryota</taxon>
        <taxon>Metazoa</taxon>
        <taxon>Cnidaria</taxon>
        <taxon>Myxozoa</taxon>
        <taxon>Myxosporea</taxon>
        <taxon>Bivalvulida</taxon>
        <taxon>Platysporina</taxon>
        <taxon>Myxobolidae</taxon>
        <taxon>Thelohanellus</taxon>
    </lineage>
</organism>